<proteinExistence type="predicted"/>
<organism evidence="2 3">
    <name type="scientific">Corallococcus interemptor</name>
    <dbReference type="NCBI Taxonomy" id="2316720"/>
    <lineage>
        <taxon>Bacteria</taxon>
        <taxon>Pseudomonadati</taxon>
        <taxon>Myxococcota</taxon>
        <taxon>Myxococcia</taxon>
        <taxon>Myxococcales</taxon>
        <taxon>Cystobacterineae</taxon>
        <taxon>Myxococcaceae</taxon>
        <taxon>Corallococcus</taxon>
    </lineage>
</organism>
<reference evidence="3" key="1">
    <citation type="submission" date="2018-09" db="EMBL/GenBank/DDBJ databases">
        <authorList>
            <person name="Livingstone P.G."/>
            <person name="Whitworth D.E."/>
        </authorList>
    </citation>
    <scope>NUCLEOTIDE SEQUENCE [LARGE SCALE GENOMIC DNA]</scope>
    <source>
        <strain evidence="3">AB047A</strain>
    </source>
</reference>
<evidence type="ECO:0000256" key="1">
    <source>
        <dbReference type="SAM" id="MobiDB-lite"/>
    </source>
</evidence>
<keyword evidence="3" id="KW-1185">Reference proteome</keyword>
<dbReference type="RefSeq" id="WP_121770815.1">
    <property type="nucleotide sequence ID" value="NZ_RAWM01000074.1"/>
</dbReference>
<gene>
    <name evidence="2" type="ORF">D7X96_24135</name>
</gene>
<dbReference type="OrthoDB" id="9781927at2"/>
<dbReference type="AlphaFoldDB" id="A0A3A8QE09"/>
<evidence type="ECO:0000313" key="2">
    <source>
        <dbReference type="EMBL" id="RKH65210.1"/>
    </source>
</evidence>
<name>A0A3A8QE09_9BACT</name>
<comment type="caution">
    <text evidence="2">The sequence shown here is derived from an EMBL/GenBank/DDBJ whole genome shotgun (WGS) entry which is preliminary data.</text>
</comment>
<dbReference type="EMBL" id="RAWM01000074">
    <property type="protein sequence ID" value="RKH65210.1"/>
    <property type="molecule type" value="Genomic_DNA"/>
</dbReference>
<protein>
    <submittedName>
        <fullName evidence="2">Uncharacterized protein</fullName>
    </submittedName>
</protein>
<evidence type="ECO:0000313" key="3">
    <source>
        <dbReference type="Proteomes" id="UP000282656"/>
    </source>
</evidence>
<accession>A0A3A8QE09</accession>
<dbReference type="Proteomes" id="UP000282656">
    <property type="component" value="Unassembled WGS sequence"/>
</dbReference>
<feature type="region of interest" description="Disordered" evidence="1">
    <location>
        <begin position="48"/>
        <end position="69"/>
    </location>
</feature>
<sequence length="321" mass="34477">MSRDPPSGLGDLARALAQLRPEDEATRLAIAELLLGISADARPVEPVRSLPSPALQPLTRFPDRPPAQEEPLQLQEEAERWPIPFIIKSLARTTPGAPAWFSSAATLPAEPPPGAVAEAPLSLMKPLQSRAILGSLAAAPGEGPLDVEALLQSVARGQALAQLPHHPIPTLARGVQLLVDRGDAMLPFHLDAEGLERELTALAGSGVEVLHFVACPSRGCGRGMRRRWKPYGLERMPRLGARILCVTDLGLGLPPPGDSAASVEEWVEFAGTLRRAGYPVGALVPYPPNRWPSSLSKVMDLYHWDRSLTVARAARGVFRRG</sequence>